<evidence type="ECO:0000259" key="2">
    <source>
        <dbReference type="Pfam" id="PF03703"/>
    </source>
</evidence>
<keyword evidence="1" id="KW-1133">Transmembrane helix</keyword>
<protein>
    <submittedName>
        <fullName evidence="3">PH domain-containing protein</fullName>
    </submittedName>
</protein>
<feature type="domain" description="YdbS-like PH" evidence="2">
    <location>
        <begin position="248"/>
        <end position="313"/>
    </location>
</feature>
<feature type="transmembrane region" description="Helical" evidence="1">
    <location>
        <begin position="377"/>
        <end position="395"/>
    </location>
</feature>
<dbReference type="PANTHER" id="PTHR34473">
    <property type="entry name" value="UPF0699 TRANSMEMBRANE PROTEIN YDBS"/>
    <property type="match status" value="1"/>
</dbReference>
<evidence type="ECO:0000256" key="1">
    <source>
        <dbReference type="SAM" id="Phobius"/>
    </source>
</evidence>
<keyword evidence="1" id="KW-0812">Transmembrane</keyword>
<keyword evidence="1" id="KW-0472">Membrane</keyword>
<feature type="transmembrane region" description="Helical" evidence="1">
    <location>
        <begin position="43"/>
        <end position="61"/>
    </location>
</feature>
<dbReference type="InterPro" id="IPR005182">
    <property type="entry name" value="YdbS-like_PH"/>
</dbReference>
<accession>A0ABU3F9Q2</accession>
<sequence length="488" mass="56071">MSEKKRFHPLAILIFLLKGIRTWFFLLVLLVINGWISTLYGKLAAAALVLIIIGSAAANYFSQAYQISSEKIIIYQGIFRKHEIDIPYDRIQTIKQRQWFFFQPFHVVQLLIETAGGEAGKAEASLPAVAEELVQVIEEYRLQEKTVKEPISETVEIKSTVTETAPAYVHQITNGQILLFGLTDLSILAAAATLIAFLYDFIPDDWLNQAVSTSERLLQANWIVLLSLGVFLLLILATVSIAKNFLQYYNFKVSRYGKNLMIESGLLEQRVQKIPLQKIQGIKIRQQVLRRLFGISTVELLLAGGQEEEKDISKKLYFLPIVFDQQLFDSLDLLLPEWAFDPPKIRYVSRKKLWYFWRWIVLVAVPLIGISYYFNHWLAVGATAIAAILLLFAWLEAHFQGYALQTDTRLCMQTFAGFSKVQTFVEQRKIQAFSERTTWRLFSKKIGHVSFWLKTGTTPEKISLSFIDQSAVAEIKQFFLKEKTINRY</sequence>
<dbReference type="Pfam" id="PF03703">
    <property type="entry name" value="bPH_2"/>
    <property type="match status" value="2"/>
</dbReference>
<keyword evidence="4" id="KW-1185">Reference proteome</keyword>
<dbReference type="PIRSF" id="PIRSF026631">
    <property type="entry name" value="UCP026631"/>
    <property type="match status" value="1"/>
</dbReference>
<comment type="caution">
    <text evidence="3">The sequence shown here is derived from an EMBL/GenBank/DDBJ whole genome shotgun (WGS) entry which is preliminary data.</text>
</comment>
<feature type="transmembrane region" description="Helical" evidence="1">
    <location>
        <begin position="177"/>
        <end position="202"/>
    </location>
</feature>
<proteinExistence type="predicted"/>
<dbReference type="EMBL" id="JARQAJ010000003">
    <property type="protein sequence ID" value="MDT2759407.1"/>
    <property type="molecule type" value="Genomic_DNA"/>
</dbReference>
<feature type="transmembrane region" description="Helical" evidence="1">
    <location>
        <begin position="222"/>
        <end position="246"/>
    </location>
</feature>
<name>A0ABU3F9Q2_9ENTE</name>
<dbReference type="InterPro" id="IPR014529">
    <property type="entry name" value="UCP026631"/>
</dbReference>
<evidence type="ECO:0000313" key="3">
    <source>
        <dbReference type="EMBL" id="MDT2759407.1"/>
    </source>
</evidence>
<dbReference type="PANTHER" id="PTHR34473:SF2">
    <property type="entry name" value="UPF0699 TRANSMEMBRANE PROTEIN YDBT"/>
    <property type="match status" value="1"/>
</dbReference>
<evidence type="ECO:0000313" key="4">
    <source>
        <dbReference type="Proteomes" id="UP001181046"/>
    </source>
</evidence>
<dbReference type="Proteomes" id="UP001181046">
    <property type="component" value="Unassembled WGS sequence"/>
</dbReference>
<feature type="domain" description="YdbS-like PH" evidence="2">
    <location>
        <begin position="60"/>
        <end position="140"/>
    </location>
</feature>
<organism evidence="3 4">
    <name type="scientific">Enterococcus xiangfangensis</name>
    <dbReference type="NCBI Taxonomy" id="1296537"/>
    <lineage>
        <taxon>Bacteria</taxon>
        <taxon>Bacillati</taxon>
        <taxon>Bacillota</taxon>
        <taxon>Bacilli</taxon>
        <taxon>Lactobacillales</taxon>
        <taxon>Enterococcaceae</taxon>
        <taxon>Enterococcus</taxon>
    </lineage>
</organism>
<reference evidence="3" key="1">
    <citation type="submission" date="2023-03" db="EMBL/GenBank/DDBJ databases">
        <authorList>
            <person name="Shen W."/>
            <person name="Cai J."/>
        </authorList>
    </citation>
    <scope>NUCLEOTIDE SEQUENCE</scope>
    <source>
        <strain evidence="3">P66-3</strain>
    </source>
</reference>
<dbReference type="RefSeq" id="WP_311829849.1">
    <property type="nucleotide sequence ID" value="NZ_JARQAJ010000003.1"/>
</dbReference>
<feature type="transmembrane region" description="Helical" evidence="1">
    <location>
        <begin position="353"/>
        <end position="371"/>
    </location>
</feature>
<gene>
    <name evidence="3" type="ORF">P7H27_06480</name>
</gene>
<feature type="transmembrane region" description="Helical" evidence="1">
    <location>
        <begin position="12"/>
        <end position="37"/>
    </location>
</feature>